<dbReference type="InterPro" id="IPR025652">
    <property type="entry name" value="TesB_C"/>
</dbReference>
<evidence type="ECO:0000259" key="3">
    <source>
        <dbReference type="Pfam" id="PF02551"/>
    </source>
</evidence>
<dbReference type="Proteomes" id="UP001499938">
    <property type="component" value="Unassembled WGS sequence"/>
</dbReference>
<dbReference type="PANTHER" id="PTHR11066">
    <property type="entry name" value="ACYL-COA THIOESTERASE"/>
    <property type="match status" value="1"/>
</dbReference>
<feature type="domain" description="Acyl-CoA thioesterase 2 C-terminal" evidence="3">
    <location>
        <begin position="183"/>
        <end position="295"/>
    </location>
</feature>
<dbReference type="Gene3D" id="2.40.160.210">
    <property type="entry name" value="Acyl-CoA thioesterase, double hotdog domain"/>
    <property type="match status" value="1"/>
</dbReference>
<dbReference type="InterPro" id="IPR029069">
    <property type="entry name" value="HotDog_dom_sf"/>
</dbReference>
<proteinExistence type="inferred from homology"/>
<keyword evidence="6" id="KW-1185">Reference proteome</keyword>
<dbReference type="RefSeq" id="WP_344081400.1">
    <property type="nucleotide sequence ID" value="NZ_BAAAPO010000011.1"/>
</dbReference>
<dbReference type="SUPFAM" id="SSF54637">
    <property type="entry name" value="Thioesterase/thiol ester dehydrase-isomerase"/>
    <property type="match status" value="2"/>
</dbReference>
<accession>A0ABP4XPU4</accession>
<evidence type="ECO:0000313" key="6">
    <source>
        <dbReference type="Proteomes" id="UP001499938"/>
    </source>
</evidence>
<dbReference type="EMBL" id="BAAAPO010000011">
    <property type="protein sequence ID" value="GAA1784301.1"/>
    <property type="molecule type" value="Genomic_DNA"/>
</dbReference>
<name>A0ABP4XPU4_9MICO</name>
<keyword evidence="2" id="KW-0378">Hydrolase</keyword>
<organism evidence="5 6">
    <name type="scientific">Nostocoides veronense</name>
    <dbReference type="NCBI Taxonomy" id="330836"/>
    <lineage>
        <taxon>Bacteria</taxon>
        <taxon>Bacillati</taxon>
        <taxon>Actinomycetota</taxon>
        <taxon>Actinomycetes</taxon>
        <taxon>Micrococcales</taxon>
        <taxon>Intrasporangiaceae</taxon>
        <taxon>Nostocoides</taxon>
    </lineage>
</organism>
<dbReference type="CDD" id="cd03445">
    <property type="entry name" value="Thioesterase_II_repeat2"/>
    <property type="match status" value="1"/>
</dbReference>
<evidence type="ECO:0000259" key="4">
    <source>
        <dbReference type="Pfam" id="PF13622"/>
    </source>
</evidence>
<feature type="domain" description="Acyl-CoA thioesterase-like N-terminal HotDog" evidence="4">
    <location>
        <begin position="45"/>
        <end position="121"/>
    </location>
</feature>
<dbReference type="Pfam" id="PF13622">
    <property type="entry name" value="4HBT_3"/>
    <property type="match status" value="1"/>
</dbReference>
<reference evidence="6" key="1">
    <citation type="journal article" date="2019" name="Int. J. Syst. Evol. Microbiol.">
        <title>The Global Catalogue of Microorganisms (GCM) 10K type strain sequencing project: providing services to taxonomists for standard genome sequencing and annotation.</title>
        <authorList>
            <consortium name="The Broad Institute Genomics Platform"/>
            <consortium name="The Broad Institute Genome Sequencing Center for Infectious Disease"/>
            <person name="Wu L."/>
            <person name="Ma J."/>
        </authorList>
    </citation>
    <scope>NUCLEOTIDE SEQUENCE [LARGE SCALE GENOMIC DNA]</scope>
    <source>
        <strain evidence="6">JCM 15592</strain>
    </source>
</reference>
<evidence type="ECO:0000313" key="5">
    <source>
        <dbReference type="EMBL" id="GAA1784301.1"/>
    </source>
</evidence>
<protein>
    <submittedName>
        <fullName evidence="5">Acyl-CoA thioesterase II</fullName>
    </submittedName>
</protein>
<dbReference type="PANTHER" id="PTHR11066:SF34">
    <property type="entry name" value="ACYL-COENZYME A THIOESTERASE 8"/>
    <property type="match status" value="1"/>
</dbReference>
<evidence type="ECO:0000256" key="2">
    <source>
        <dbReference type="ARBA" id="ARBA00022801"/>
    </source>
</evidence>
<evidence type="ECO:0000256" key="1">
    <source>
        <dbReference type="ARBA" id="ARBA00006538"/>
    </source>
</evidence>
<comment type="similarity">
    <text evidence="1">Belongs to the C/M/P thioester hydrolase family.</text>
</comment>
<gene>
    <name evidence="5" type="primary">tesB</name>
    <name evidence="5" type="ORF">GCM10009811_07030</name>
</gene>
<dbReference type="InterPro" id="IPR003703">
    <property type="entry name" value="Acyl_CoA_thio"/>
</dbReference>
<comment type="caution">
    <text evidence="5">The sequence shown here is derived from an EMBL/GenBank/DDBJ whole genome shotgun (WGS) entry which is preliminary data.</text>
</comment>
<sequence length="303" mass="33519">MPDPSLRPQTRPTFTAKASLGEIFALNRLDDSLFQGRSRGGVSTRTFGGEVLGQAIIAAGSTVPEDRELHSAQAYYLLPGDTALPVTYHVARDRDGGSFTTRTVTASQRDRPIFTATTSFQRPPAAAMTHQSRVMDAPDPDLLPDPLQEYADVPDALAWVRFTLDHQPVDLRFPEPPTRVLLAKGEPAGPRQRAWLRGHKPIRSDRLTQAAALAYFSDLLLLSSALGPHGRTLSDNALQFATINHSIWYHAPLDPSDWFLYDMEGYWTGNDRAMCHGLVFDRQGTLCASTMQEGLLRNTHRPS</sequence>
<dbReference type="CDD" id="cd03444">
    <property type="entry name" value="Thioesterase_II_repeat1"/>
    <property type="match status" value="1"/>
</dbReference>
<dbReference type="Pfam" id="PF02551">
    <property type="entry name" value="Acyl_CoA_thio"/>
    <property type="match status" value="1"/>
</dbReference>
<dbReference type="InterPro" id="IPR049449">
    <property type="entry name" value="TesB_ACOT8-like_N"/>
</dbReference>
<dbReference type="InterPro" id="IPR042171">
    <property type="entry name" value="Acyl-CoA_hotdog"/>
</dbReference>